<proteinExistence type="predicted"/>
<protein>
    <submittedName>
        <fullName evidence="4">Uncharacterized protein</fullName>
    </submittedName>
</protein>
<evidence type="ECO:0000256" key="1">
    <source>
        <dbReference type="SAM" id="MobiDB-lite"/>
    </source>
</evidence>
<feature type="transmembrane region" description="Helical" evidence="2">
    <location>
        <begin position="85"/>
        <end position="108"/>
    </location>
</feature>
<evidence type="ECO:0000256" key="2">
    <source>
        <dbReference type="SAM" id="Phobius"/>
    </source>
</evidence>
<evidence type="ECO:0000313" key="4">
    <source>
        <dbReference type="EMBL" id="RKF53922.1"/>
    </source>
</evidence>
<feature type="region of interest" description="Disordered" evidence="1">
    <location>
        <begin position="22"/>
        <end position="77"/>
    </location>
</feature>
<dbReference type="Proteomes" id="UP000283383">
    <property type="component" value="Unassembled WGS sequence"/>
</dbReference>
<feature type="compositionally biased region" description="Polar residues" evidence="1">
    <location>
        <begin position="37"/>
        <end position="47"/>
    </location>
</feature>
<name>A0A420H914_9PEZI</name>
<keyword evidence="2" id="KW-1133">Transmembrane helix</keyword>
<organism evidence="4 5">
    <name type="scientific">Golovinomyces cichoracearum</name>
    <dbReference type="NCBI Taxonomy" id="62708"/>
    <lineage>
        <taxon>Eukaryota</taxon>
        <taxon>Fungi</taxon>
        <taxon>Dikarya</taxon>
        <taxon>Ascomycota</taxon>
        <taxon>Pezizomycotina</taxon>
        <taxon>Leotiomycetes</taxon>
        <taxon>Erysiphales</taxon>
        <taxon>Erysiphaceae</taxon>
        <taxon>Golovinomyces</taxon>
    </lineage>
</organism>
<evidence type="ECO:0000256" key="3">
    <source>
        <dbReference type="SAM" id="SignalP"/>
    </source>
</evidence>
<keyword evidence="3" id="KW-0732">Signal</keyword>
<keyword evidence="2" id="KW-0472">Membrane</keyword>
<reference evidence="4 5" key="1">
    <citation type="journal article" date="2018" name="BMC Genomics">
        <title>Comparative genome analyses reveal sequence features reflecting distinct modes of host-adaptation between dicot and monocot powdery mildew.</title>
        <authorList>
            <person name="Wu Y."/>
            <person name="Ma X."/>
            <person name="Pan Z."/>
            <person name="Kale S.D."/>
            <person name="Song Y."/>
            <person name="King H."/>
            <person name="Zhang Q."/>
            <person name="Presley C."/>
            <person name="Deng X."/>
            <person name="Wei C.I."/>
            <person name="Xiao S."/>
        </authorList>
    </citation>
    <scope>NUCLEOTIDE SEQUENCE [LARGE SCALE GENOMIC DNA]</scope>
    <source>
        <strain evidence="4">UMSG3</strain>
    </source>
</reference>
<evidence type="ECO:0000313" key="5">
    <source>
        <dbReference type="Proteomes" id="UP000283383"/>
    </source>
</evidence>
<accession>A0A420H914</accession>
<keyword evidence="2" id="KW-0812">Transmembrane</keyword>
<feature type="compositionally biased region" description="Low complexity" evidence="1">
    <location>
        <begin position="54"/>
        <end position="68"/>
    </location>
</feature>
<keyword evidence="5" id="KW-1185">Reference proteome</keyword>
<comment type="caution">
    <text evidence="4">The sequence shown here is derived from an EMBL/GenBank/DDBJ whole genome shotgun (WGS) entry which is preliminary data.</text>
</comment>
<dbReference type="AlphaFoldDB" id="A0A420H914"/>
<dbReference type="EMBL" id="MCBQ01021446">
    <property type="protein sequence ID" value="RKF53922.1"/>
    <property type="molecule type" value="Genomic_DNA"/>
</dbReference>
<feature type="chain" id="PRO_5019224545" evidence="3">
    <location>
        <begin position="19"/>
        <end position="109"/>
    </location>
</feature>
<feature type="signal peptide" evidence="3">
    <location>
        <begin position="1"/>
        <end position="18"/>
    </location>
</feature>
<sequence>MRYSIFLLLALAAFSVAAEKPDAYNTPGTVIDKDSKNGSGKNKTEPASPSIAASYPKSSGSSNSGMKPSPNPLDNPLKGTASASLMIPLSQVGGLVSIAGLGIGFLIFM</sequence>
<gene>
    <name evidence="4" type="ORF">GcM3_214034</name>
</gene>